<proteinExistence type="predicted"/>
<gene>
    <name evidence="2" type="ORF">GJV85_12675</name>
</gene>
<protein>
    <recommendedName>
        <fullName evidence="4">ABC-type transport auxiliary lipoprotein component domain-containing protein</fullName>
    </recommendedName>
</protein>
<dbReference type="PROSITE" id="PS51257">
    <property type="entry name" value="PROKAR_LIPOPROTEIN"/>
    <property type="match status" value="1"/>
</dbReference>
<dbReference type="Proteomes" id="UP000671852">
    <property type="component" value="Chromosome"/>
</dbReference>
<accession>A0A975GE18</accession>
<organism evidence="2 3">
    <name type="scientific">Sulfurimonas aquatica</name>
    <dbReference type="NCBI Taxonomy" id="2672570"/>
    <lineage>
        <taxon>Bacteria</taxon>
        <taxon>Pseudomonadati</taxon>
        <taxon>Campylobacterota</taxon>
        <taxon>Epsilonproteobacteria</taxon>
        <taxon>Campylobacterales</taxon>
        <taxon>Sulfurimonadaceae</taxon>
        <taxon>Sulfurimonas</taxon>
    </lineage>
</organism>
<dbReference type="RefSeq" id="WP_207561738.1">
    <property type="nucleotide sequence ID" value="NZ_CP046072.1"/>
</dbReference>
<evidence type="ECO:0000313" key="2">
    <source>
        <dbReference type="EMBL" id="QSZ42924.1"/>
    </source>
</evidence>
<reference evidence="2" key="2">
    <citation type="submission" date="2021-04" db="EMBL/GenBank/DDBJ databases">
        <title>Isolation and characterization of a novel species of the genus Sulfurimonas.</title>
        <authorList>
            <person name="Fukui M."/>
        </authorList>
    </citation>
    <scope>NUCLEOTIDE SEQUENCE</scope>
    <source>
        <strain evidence="2">H1576</strain>
    </source>
</reference>
<dbReference type="KEGG" id="saqt:GJV85_12675"/>
<dbReference type="Pfam" id="PF03923">
    <property type="entry name" value="Lipoprotein_16"/>
    <property type="match status" value="1"/>
</dbReference>
<name>A0A975GE18_9BACT</name>
<reference evidence="2" key="1">
    <citation type="submission" date="2019-11" db="EMBL/GenBank/DDBJ databases">
        <authorList>
            <person name="Kojima H."/>
        </authorList>
    </citation>
    <scope>NUCLEOTIDE SEQUENCE</scope>
    <source>
        <strain evidence="2">H1576</strain>
    </source>
</reference>
<evidence type="ECO:0008006" key="4">
    <source>
        <dbReference type="Google" id="ProtNLM"/>
    </source>
</evidence>
<evidence type="ECO:0000256" key="1">
    <source>
        <dbReference type="SAM" id="SignalP"/>
    </source>
</evidence>
<evidence type="ECO:0000313" key="3">
    <source>
        <dbReference type="Proteomes" id="UP000671852"/>
    </source>
</evidence>
<dbReference type="EMBL" id="CP046072">
    <property type="protein sequence ID" value="QSZ42924.1"/>
    <property type="molecule type" value="Genomic_DNA"/>
</dbReference>
<keyword evidence="1" id="KW-0732">Signal</keyword>
<dbReference type="AlphaFoldDB" id="A0A975GE18"/>
<feature type="chain" id="PRO_5037331006" description="ABC-type transport auxiliary lipoprotein component domain-containing protein" evidence="1">
    <location>
        <begin position="21"/>
        <end position="188"/>
    </location>
</feature>
<keyword evidence="3" id="KW-1185">Reference proteome</keyword>
<dbReference type="InterPro" id="IPR005619">
    <property type="entry name" value="Uncharacterised_YajG"/>
</dbReference>
<feature type="signal peptide" evidence="1">
    <location>
        <begin position="1"/>
        <end position="20"/>
    </location>
</feature>
<sequence>MKKLSYIVVLALMLVGCSYKNNPVVLESYKADYSGEIAPKNTTVFLSSVKDTRLDKRSIGYVLEGDKKAVTLFSEDDFEKKYKDGLGHALNIAGFDTDVKKNEATLVVNIFIKEINVVYTNESFDENLKGKIMIEASVKKGDKTLTFNFKQQSGKWISPSYNSKDVAPLLHMLFSDSINDVVAKLTSL</sequence>